<keyword evidence="13 18" id="KW-0238">DNA-binding</keyword>
<comment type="function">
    <text evidence="17">Binds the telomeric double-stranded 5'-TTAGGG-3' repeat and negatively regulates telomere length. Involved in the regulation of the mitotic spindle. Component of the shelterin complex (telosome) that is involved in the regulation of telomere length and protection. Shelterin associates with arrays of double-stranded 5'-TTAGGG-3' repeats added by telomerase and protects chromosome ends; without its protective activity, telomeres are no longer hidden from the DNA damage surveillance and chromosome ends are inappropriately processed by DNA repair pathways.</text>
</comment>
<dbReference type="GO" id="GO:0000783">
    <property type="term" value="C:nuclear telomere cap complex"/>
    <property type="evidence" value="ECO:0000318"/>
    <property type="project" value="GO_Central"/>
</dbReference>
<keyword evidence="5" id="KW-1017">Isopeptide bond</keyword>
<feature type="compositionally biased region" description="Basic and acidic residues" evidence="19">
    <location>
        <begin position="377"/>
        <end position="393"/>
    </location>
</feature>
<dbReference type="InterPro" id="IPR009057">
    <property type="entry name" value="Homeodomain-like_sf"/>
</dbReference>
<evidence type="ECO:0000256" key="12">
    <source>
        <dbReference type="ARBA" id="ARBA00022990"/>
    </source>
</evidence>
<dbReference type="AlphaFoldDB" id="A0A6I8PEX1"/>
<evidence type="ECO:0000259" key="20">
    <source>
        <dbReference type="PROSITE" id="PS50090"/>
    </source>
</evidence>
<gene>
    <name evidence="22" type="primary">TERF1</name>
</gene>
<dbReference type="PROSITE" id="PS51294">
    <property type="entry name" value="HTH_MYB"/>
    <property type="match status" value="1"/>
</dbReference>
<dbReference type="GO" id="GO:0051301">
    <property type="term" value="P:cell division"/>
    <property type="evidence" value="ECO:0007669"/>
    <property type="project" value="UniProtKB-KW"/>
</dbReference>
<feature type="compositionally biased region" description="Basic residues" evidence="19">
    <location>
        <begin position="399"/>
        <end position="415"/>
    </location>
</feature>
<keyword evidence="12" id="KW-0007">Acetylation</keyword>
<evidence type="ECO:0000256" key="3">
    <source>
        <dbReference type="ARBA" id="ARBA00022454"/>
    </source>
</evidence>
<dbReference type="GO" id="GO:0007004">
    <property type="term" value="P:telomere maintenance via telomerase"/>
    <property type="evidence" value="ECO:0000318"/>
    <property type="project" value="GO_Central"/>
</dbReference>
<reference evidence="22" key="2">
    <citation type="submission" date="2025-08" db="UniProtKB">
        <authorList>
            <consortium name="Ensembl"/>
        </authorList>
    </citation>
    <scope>IDENTIFICATION</scope>
    <source>
        <strain evidence="22">Glennie</strain>
    </source>
</reference>
<evidence type="ECO:0000256" key="1">
    <source>
        <dbReference type="ARBA" id="ARBA00004186"/>
    </source>
</evidence>
<dbReference type="PIRSF" id="PIRSF038016">
    <property type="entry name" value="Telomere_bd-1_Pin2"/>
    <property type="match status" value="1"/>
</dbReference>
<evidence type="ECO:0000256" key="2">
    <source>
        <dbReference type="ARBA" id="ARBA00004574"/>
    </source>
</evidence>
<evidence type="ECO:0000256" key="19">
    <source>
        <dbReference type="SAM" id="MobiDB-lite"/>
    </source>
</evidence>
<feature type="compositionally biased region" description="Pro residues" evidence="19">
    <location>
        <begin position="24"/>
        <end position="34"/>
    </location>
</feature>
<dbReference type="Pfam" id="PF00249">
    <property type="entry name" value="Myb_DNA-binding"/>
    <property type="match status" value="1"/>
</dbReference>
<keyword evidence="3" id="KW-0158">Chromosome</keyword>
<comment type="subcellular location">
    <subcellularLocation>
        <location evidence="2">Chromosome</location>
        <location evidence="2">Telomere</location>
    </subcellularLocation>
    <subcellularLocation>
        <location evidence="1">Cytoplasm</location>
        <location evidence="1">Cytoskeleton</location>
        <location evidence="1">Spindle</location>
    </subcellularLocation>
    <subcellularLocation>
        <location evidence="18">Nucleus</location>
    </subcellularLocation>
</comment>
<dbReference type="FunFam" id="1.10.10.60:FF:000129">
    <property type="entry name" value="Telomeric repeat-binding factor 2"/>
    <property type="match status" value="1"/>
</dbReference>
<dbReference type="InterPro" id="IPR052450">
    <property type="entry name" value="TRBD-Containing_Protein"/>
</dbReference>
<feature type="region of interest" description="Disordered" evidence="19">
    <location>
        <begin position="366"/>
        <end position="425"/>
    </location>
</feature>
<protein>
    <recommendedName>
        <fullName evidence="18">Telomeric repeat-binding factor</fullName>
    </recommendedName>
</protein>
<dbReference type="Ensembl" id="ENSOANT00000047554.1">
    <property type="protein sequence ID" value="ENSOANP00000051171.1"/>
    <property type="gene ID" value="ENSOANG00000001722.3"/>
</dbReference>
<dbReference type="GeneTree" id="ENSGT00940000155268"/>
<dbReference type="GO" id="GO:0003691">
    <property type="term" value="F:double-stranded telomeric DNA binding"/>
    <property type="evidence" value="ECO:0000318"/>
    <property type="project" value="GO_Central"/>
</dbReference>
<feature type="compositionally biased region" description="Polar residues" evidence="19">
    <location>
        <begin position="285"/>
        <end position="294"/>
    </location>
</feature>
<dbReference type="FunFam" id="1.25.40.210:FF:000001">
    <property type="entry name" value="Telomeric repeat-binding factor"/>
    <property type="match status" value="1"/>
</dbReference>
<dbReference type="InParanoid" id="A0A6I8PEX1"/>
<keyword evidence="23" id="KW-1185">Reference proteome</keyword>
<feature type="domain" description="Myb-like" evidence="20">
    <location>
        <begin position="422"/>
        <end position="475"/>
    </location>
</feature>
<dbReference type="CDD" id="cd11660">
    <property type="entry name" value="SANT_TRF"/>
    <property type="match status" value="1"/>
</dbReference>
<evidence type="ECO:0000256" key="18">
    <source>
        <dbReference type="PIRNR" id="PIRNR038016"/>
    </source>
</evidence>
<dbReference type="InterPro" id="IPR017357">
    <property type="entry name" value="TERF1/2"/>
</dbReference>
<proteinExistence type="predicted"/>
<dbReference type="PANTHER" id="PTHR46734:SF1">
    <property type="entry name" value="TELOMERIC REPEAT-BINDING FACTOR 1"/>
    <property type="match status" value="1"/>
</dbReference>
<evidence type="ECO:0000256" key="14">
    <source>
        <dbReference type="ARBA" id="ARBA00023212"/>
    </source>
</evidence>
<feature type="domain" description="HTH myb-type" evidence="21">
    <location>
        <begin position="424"/>
        <end position="479"/>
    </location>
</feature>
<reference evidence="22 23" key="1">
    <citation type="journal article" date="2008" name="Nature">
        <title>Genome analysis of the platypus reveals unique signatures of evolution.</title>
        <authorList>
            <person name="Warren W.C."/>
            <person name="Hillier L.W."/>
            <person name="Marshall Graves J.A."/>
            <person name="Birney E."/>
            <person name="Ponting C.P."/>
            <person name="Grutzner F."/>
            <person name="Belov K."/>
            <person name="Miller W."/>
            <person name="Clarke L."/>
            <person name="Chinwalla A.T."/>
            <person name="Yang S.P."/>
            <person name="Heger A."/>
            <person name="Locke D.P."/>
            <person name="Miethke P."/>
            <person name="Waters P.D."/>
            <person name="Veyrunes F."/>
            <person name="Fulton L."/>
            <person name="Fulton B."/>
            <person name="Graves T."/>
            <person name="Wallis J."/>
            <person name="Puente X.S."/>
            <person name="Lopez-Otin C."/>
            <person name="Ordonez G.R."/>
            <person name="Eichler E.E."/>
            <person name="Chen L."/>
            <person name="Cheng Z."/>
            <person name="Deakin J.E."/>
            <person name="Alsop A."/>
            <person name="Thompson K."/>
            <person name="Kirby P."/>
            <person name="Papenfuss A.T."/>
            <person name="Wakefield M.J."/>
            <person name="Olender T."/>
            <person name="Lancet D."/>
            <person name="Huttley G.A."/>
            <person name="Smit A.F."/>
            <person name="Pask A."/>
            <person name="Temple-Smith P."/>
            <person name="Batzer M.A."/>
            <person name="Walker J.A."/>
            <person name="Konkel M.K."/>
            <person name="Harris R.S."/>
            <person name="Whittington C.M."/>
            <person name="Wong E.S."/>
            <person name="Gemmell N.J."/>
            <person name="Buschiazzo E."/>
            <person name="Vargas Jentzsch I.M."/>
            <person name="Merkel A."/>
            <person name="Schmitz J."/>
            <person name="Zemann A."/>
            <person name="Churakov G."/>
            <person name="Kriegs J.O."/>
            <person name="Brosius J."/>
            <person name="Murchison E.P."/>
            <person name="Sachidanandam R."/>
            <person name="Smith C."/>
            <person name="Hannon G.J."/>
            <person name="Tsend-Ayush E."/>
            <person name="McMillan D."/>
            <person name="Attenborough R."/>
            <person name="Rens W."/>
            <person name="Ferguson-Smith M."/>
            <person name="Lefevre C.M."/>
            <person name="Sharp J.A."/>
            <person name="Nicholas K.R."/>
            <person name="Ray D.A."/>
            <person name="Kube M."/>
            <person name="Reinhardt R."/>
            <person name="Pringle T.H."/>
            <person name="Taylor J."/>
            <person name="Jones R.C."/>
            <person name="Nixon B."/>
            <person name="Dacheux J.L."/>
            <person name="Niwa H."/>
            <person name="Sekita Y."/>
            <person name="Huang X."/>
            <person name="Stark A."/>
            <person name="Kheradpour P."/>
            <person name="Kellis M."/>
            <person name="Flicek P."/>
            <person name="Chen Y."/>
            <person name="Webber C."/>
            <person name="Hardison R."/>
            <person name="Nelson J."/>
            <person name="Hallsworth-Pepin K."/>
            <person name="Delehaunty K."/>
            <person name="Markovic C."/>
            <person name="Minx P."/>
            <person name="Feng Y."/>
            <person name="Kremitzki C."/>
            <person name="Mitreva M."/>
            <person name="Glasscock J."/>
            <person name="Wylie T."/>
            <person name="Wohldmann P."/>
            <person name="Thiru P."/>
            <person name="Nhan M.N."/>
            <person name="Pohl C.S."/>
            <person name="Smith S.M."/>
            <person name="Hou S."/>
            <person name="Nefedov M."/>
            <person name="de Jong P.J."/>
            <person name="Renfree M.B."/>
            <person name="Mardis E.R."/>
            <person name="Wilson R.K."/>
        </authorList>
    </citation>
    <scope>NUCLEOTIDE SEQUENCE [LARGE SCALE GENOMIC DNA]</scope>
    <source>
        <strain evidence="22 23">Glennie</strain>
    </source>
</reference>
<evidence type="ECO:0000256" key="11">
    <source>
        <dbReference type="ARBA" id="ARBA00022895"/>
    </source>
</evidence>
<dbReference type="GO" id="GO:0042803">
    <property type="term" value="F:protein homodimerization activity"/>
    <property type="evidence" value="ECO:0007669"/>
    <property type="project" value="UniProtKB-UniRule"/>
</dbReference>
<dbReference type="GO" id="GO:1905839">
    <property type="term" value="P:negative regulation of telomeric D-loop disassembly"/>
    <property type="evidence" value="ECO:0000318"/>
    <property type="project" value="GO_Central"/>
</dbReference>
<keyword evidence="11 18" id="KW-0779">Telomere</keyword>
<dbReference type="Gene3D" id="1.25.40.210">
    <property type="entry name" value="Telomere repeat-binding factor, dimerisation domain"/>
    <property type="match status" value="1"/>
</dbReference>
<keyword evidence="16 18" id="KW-0131">Cell cycle</keyword>
<evidence type="ECO:0000256" key="9">
    <source>
        <dbReference type="ARBA" id="ARBA00022776"/>
    </source>
</evidence>
<sequence length="488" mass="54849">MAAEGLPVGAEEGRRGSGDGTDSPPSPPPPPPPWGGSGREGEAEAVAAGWMLDFMCLSLCRAFRQGRLQDFERSRDTAEAIIHGLSKLSSHQRRTIYICQFLTRIAEGKTLDAQFESDERITPLESALSIWSSVGKDQVLSDKLSEEIRDLIKIQAVAVCLEKGNIKEAEEVLERVFGESNPNSPDLDVGDSGRSKTSSLKLKLLTIISRKDPYHPFLQHFSYPCMMEKIKSFVDLIIHEKASGFLVRPVKIPELVEIRRQPRNKEPLAPRVTFPGRGFFASRGNKTSYLSSPASGAARAEGKEATKVVDNQRAQTQPDGDEITVFSENNSATEESNNAKEPPAPESPEEKSLSLGRSCRNLLFLSQGRFGSPQRQDGNEKRTGRTEAFRCRQYENPAGKRKNRRNSVFAKKSKKATSPEKFRSRKKQMWSWEEDMQLKSGVRKYGEGNWTKILFHYQFNNRTNVMLKDRWRTLKKLDLVDLESEPTN</sequence>
<dbReference type="SUPFAM" id="SSF46689">
    <property type="entry name" value="Homeodomain-like"/>
    <property type="match status" value="1"/>
</dbReference>
<comment type="subunit">
    <text evidence="18">Homodimer.</text>
</comment>
<keyword evidence="6" id="KW-0597">Phosphoprotein</keyword>
<evidence type="ECO:0000256" key="10">
    <source>
        <dbReference type="ARBA" id="ARBA00022843"/>
    </source>
</evidence>
<feature type="compositionally biased region" description="Low complexity" evidence="19">
    <location>
        <begin position="327"/>
        <end position="341"/>
    </location>
</feature>
<dbReference type="InterPro" id="IPR001005">
    <property type="entry name" value="SANT/Myb"/>
</dbReference>
<keyword evidence="8" id="KW-0013">ADP-ribosylation</keyword>
<evidence type="ECO:0000256" key="6">
    <source>
        <dbReference type="ARBA" id="ARBA00022553"/>
    </source>
</evidence>
<dbReference type="InterPro" id="IPR036507">
    <property type="entry name" value="Telomere_rpt-bd_fac_dimer_sf"/>
</dbReference>
<dbReference type="SMART" id="SM00717">
    <property type="entry name" value="SANT"/>
    <property type="match status" value="1"/>
</dbReference>
<organism evidence="22 23">
    <name type="scientific">Ornithorhynchus anatinus</name>
    <name type="common">Duckbill platypus</name>
    <dbReference type="NCBI Taxonomy" id="9258"/>
    <lineage>
        <taxon>Eukaryota</taxon>
        <taxon>Metazoa</taxon>
        <taxon>Chordata</taxon>
        <taxon>Craniata</taxon>
        <taxon>Vertebrata</taxon>
        <taxon>Euteleostomi</taxon>
        <taxon>Mammalia</taxon>
        <taxon>Monotremata</taxon>
        <taxon>Ornithorhynchidae</taxon>
        <taxon>Ornithorhynchus</taxon>
    </lineage>
</organism>
<evidence type="ECO:0000256" key="8">
    <source>
        <dbReference type="ARBA" id="ARBA00022765"/>
    </source>
</evidence>
<dbReference type="PROSITE" id="PS50090">
    <property type="entry name" value="MYB_LIKE"/>
    <property type="match status" value="1"/>
</dbReference>
<dbReference type="Bgee" id="ENSOANG00000001722">
    <property type="expression patterns" value="Expressed in fibroblast and 7 other cell types or tissues"/>
</dbReference>
<reference evidence="22" key="3">
    <citation type="submission" date="2025-09" db="UniProtKB">
        <authorList>
            <consortium name="Ensembl"/>
        </authorList>
    </citation>
    <scope>IDENTIFICATION</scope>
    <source>
        <strain evidence="22">Glennie</strain>
    </source>
</reference>
<evidence type="ECO:0000313" key="23">
    <source>
        <dbReference type="Proteomes" id="UP000002279"/>
    </source>
</evidence>
<keyword evidence="10" id="KW-0832">Ubl conjugation</keyword>
<evidence type="ECO:0000259" key="21">
    <source>
        <dbReference type="PROSITE" id="PS51294"/>
    </source>
</evidence>
<keyword evidence="7" id="KW-0132">Cell division</keyword>
<accession>A0A6I8PEX1</accession>
<evidence type="ECO:0000256" key="16">
    <source>
        <dbReference type="ARBA" id="ARBA00023306"/>
    </source>
</evidence>
<evidence type="ECO:0000256" key="4">
    <source>
        <dbReference type="ARBA" id="ARBA00022490"/>
    </source>
</evidence>
<keyword evidence="14" id="KW-0206">Cytoskeleton</keyword>
<evidence type="ECO:0000256" key="17">
    <source>
        <dbReference type="ARBA" id="ARBA00055936"/>
    </source>
</evidence>
<feature type="region of interest" description="Disordered" evidence="19">
    <location>
        <begin position="285"/>
        <end position="353"/>
    </location>
</feature>
<evidence type="ECO:0000256" key="7">
    <source>
        <dbReference type="ARBA" id="ARBA00022618"/>
    </source>
</evidence>
<evidence type="ECO:0000313" key="22">
    <source>
        <dbReference type="Ensembl" id="ENSOANP00000051171.1"/>
    </source>
</evidence>
<keyword evidence="15 18" id="KW-0539">Nucleus</keyword>
<dbReference type="InterPro" id="IPR013867">
    <property type="entry name" value="Telomere_rpt-bd_fac_dimer_dom"/>
</dbReference>
<feature type="region of interest" description="Disordered" evidence="19">
    <location>
        <begin position="1"/>
        <end position="41"/>
    </location>
</feature>
<dbReference type="GO" id="GO:0005654">
    <property type="term" value="C:nucleoplasm"/>
    <property type="evidence" value="ECO:0007669"/>
    <property type="project" value="UniProtKB-ARBA"/>
</dbReference>
<dbReference type="Pfam" id="PF08558">
    <property type="entry name" value="TRF"/>
    <property type="match status" value="1"/>
</dbReference>
<dbReference type="OMA" id="VILKDRW"/>
<evidence type="ECO:0000256" key="15">
    <source>
        <dbReference type="ARBA" id="ARBA00023242"/>
    </source>
</evidence>
<evidence type="ECO:0000256" key="5">
    <source>
        <dbReference type="ARBA" id="ARBA00022499"/>
    </source>
</evidence>
<dbReference type="GO" id="GO:0005819">
    <property type="term" value="C:spindle"/>
    <property type="evidence" value="ECO:0007669"/>
    <property type="project" value="UniProtKB-SubCell"/>
</dbReference>
<dbReference type="InterPro" id="IPR017930">
    <property type="entry name" value="Myb_dom"/>
</dbReference>
<dbReference type="PANTHER" id="PTHR46734">
    <property type="entry name" value="TELOMERIC REPEAT-BINDING FACTOR 1 TERF1"/>
    <property type="match status" value="1"/>
</dbReference>
<evidence type="ECO:0000256" key="13">
    <source>
        <dbReference type="ARBA" id="ARBA00023125"/>
    </source>
</evidence>
<dbReference type="Gene3D" id="1.10.10.60">
    <property type="entry name" value="Homeodomain-like"/>
    <property type="match status" value="1"/>
</dbReference>
<name>A0A6I8PEX1_ORNAN</name>
<keyword evidence="4" id="KW-0963">Cytoplasm</keyword>
<dbReference type="Proteomes" id="UP000002279">
    <property type="component" value="Chromosome 7"/>
</dbReference>
<dbReference type="FunCoup" id="A0A6I8PEX1">
    <property type="interactions" value="2995"/>
</dbReference>
<keyword evidence="9" id="KW-0498">Mitosis</keyword>
<dbReference type="SUPFAM" id="SSF63600">
    <property type="entry name" value="Telomeric repeat binding factor (TRF) dimerisation domain"/>
    <property type="match status" value="1"/>
</dbReference>